<comment type="caution">
    <text evidence="2">The sequence shown here is derived from an EMBL/GenBank/DDBJ whole genome shotgun (WGS) entry which is preliminary data.</text>
</comment>
<dbReference type="Proteomes" id="UP001597046">
    <property type="component" value="Unassembled WGS sequence"/>
</dbReference>
<dbReference type="RefSeq" id="WP_386052923.1">
    <property type="nucleotide sequence ID" value="NZ_JBHTKH010000007.1"/>
</dbReference>
<name>A0ABW3MZP9_9MICO</name>
<evidence type="ECO:0000256" key="1">
    <source>
        <dbReference type="SAM" id="MobiDB-lite"/>
    </source>
</evidence>
<evidence type="ECO:0000313" key="3">
    <source>
        <dbReference type="Proteomes" id="UP001597046"/>
    </source>
</evidence>
<protein>
    <recommendedName>
        <fullName evidence="4">Head-tail adaptor protein</fullName>
    </recommendedName>
</protein>
<dbReference type="EMBL" id="JBHTKH010000007">
    <property type="protein sequence ID" value="MFD1055019.1"/>
    <property type="molecule type" value="Genomic_DNA"/>
</dbReference>
<accession>A0ABW3MZP9</accession>
<proteinExistence type="predicted"/>
<gene>
    <name evidence="2" type="ORF">ACFQ2V_11940</name>
</gene>
<reference evidence="3" key="1">
    <citation type="journal article" date="2019" name="Int. J. Syst. Evol. Microbiol.">
        <title>The Global Catalogue of Microorganisms (GCM) 10K type strain sequencing project: providing services to taxonomists for standard genome sequencing and annotation.</title>
        <authorList>
            <consortium name="The Broad Institute Genomics Platform"/>
            <consortium name="The Broad Institute Genome Sequencing Center for Infectious Disease"/>
            <person name="Wu L."/>
            <person name="Ma J."/>
        </authorList>
    </citation>
    <scope>NUCLEOTIDE SEQUENCE [LARGE SCALE GENOMIC DNA]</scope>
    <source>
        <strain evidence="3">CCUG 57508</strain>
    </source>
</reference>
<sequence length="110" mass="11781">MNLGAQTITRKRSTGTATAGHGNTVPDWTEPDAKPIPGCSVQPGGGSEFADRREAITTLYTVWAPISADVLDSDRVEFAGTDYEIDGAIERWEVGTPLDHLVIRLKNVAG</sequence>
<keyword evidence="3" id="KW-1185">Reference proteome</keyword>
<feature type="region of interest" description="Disordered" evidence="1">
    <location>
        <begin position="1"/>
        <end position="47"/>
    </location>
</feature>
<evidence type="ECO:0008006" key="4">
    <source>
        <dbReference type="Google" id="ProtNLM"/>
    </source>
</evidence>
<organism evidence="2 3">
    <name type="scientific">Terrabacter terrigena</name>
    <dbReference type="NCBI Taxonomy" id="574718"/>
    <lineage>
        <taxon>Bacteria</taxon>
        <taxon>Bacillati</taxon>
        <taxon>Actinomycetota</taxon>
        <taxon>Actinomycetes</taxon>
        <taxon>Micrococcales</taxon>
        <taxon>Intrasporangiaceae</taxon>
        <taxon>Terrabacter</taxon>
    </lineage>
</organism>
<evidence type="ECO:0000313" key="2">
    <source>
        <dbReference type="EMBL" id="MFD1055019.1"/>
    </source>
</evidence>